<comment type="caution">
    <text evidence="2">The sequence shown here is derived from an EMBL/GenBank/DDBJ whole genome shotgun (WGS) entry which is preliminary data.</text>
</comment>
<dbReference type="Gene3D" id="3.10.350.10">
    <property type="entry name" value="LysM domain"/>
    <property type="match status" value="1"/>
</dbReference>
<dbReference type="Proteomes" id="UP001630127">
    <property type="component" value="Unassembled WGS sequence"/>
</dbReference>
<accession>A0ABD3B4P5</accession>
<dbReference type="PANTHER" id="PTHR20932:SF8">
    <property type="entry name" value="LD22649P"/>
    <property type="match status" value="1"/>
</dbReference>
<keyword evidence="3" id="KW-1185">Reference proteome</keyword>
<name>A0ABD3B4P5_9GENT</name>
<dbReference type="SMART" id="SM00257">
    <property type="entry name" value="LysM"/>
    <property type="match status" value="1"/>
</dbReference>
<sequence length="277" mass="31066">MGCCCNEEEDQQFLQPLINPREESQQQTTTPYTSSSAAAVGGGELDSTNLTISPMNSNFSALLCQDTLRAIFEKLPLSDLARAACVCRLWSSVASDREIQTRAFKAPWKIKDVIGNPSSGSFWRDNTISKFAISHRILRGDTVAGLAVKYSVQVMDIKRLNNMMSDHGIYSRERLLIPVSKPELLLNGTCYIELDTYAKREVAVLYLEGGPNEKLCKMFSRLARERGKRRVIDSLRRSMQVDDGTAQYYLSISDGDPRTALTQFSEDLRWESQIGMA</sequence>
<organism evidence="2 3">
    <name type="scientific">Cinchona calisaya</name>
    <dbReference type="NCBI Taxonomy" id="153742"/>
    <lineage>
        <taxon>Eukaryota</taxon>
        <taxon>Viridiplantae</taxon>
        <taxon>Streptophyta</taxon>
        <taxon>Embryophyta</taxon>
        <taxon>Tracheophyta</taxon>
        <taxon>Spermatophyta</taxon>
        <taxon>Magnoliopsida</taxon>
        <taxon>eudicotyledons</taxon>
        <taxon>Gunneridae</taxon>
        <taxon>Pentapetalae</taxon>
        <taxon>asterids</taxon>
        <taxon>lamiids</taxon>
        <taxon>Gentianales</taxon>
        <taxon>Rubiaceae</taxon>
        <taxon>Cinchonoideae</taxon>
        <taxon>Cinchoneae</taxon>
        <taxon>Cinchona</taxon>
    </lineage>
</organism>
<dbReference type="SUPFAM" id="SSF54106">
    <property type="entry name" value="LysM domain"/>
    <property type="match status" value="1"/>
</dbReference>
<protein>
    <recommendedName>
        <fullName evidence="1">LysM domain-containing protein</fullName>
    </recommendedName>
</protein>
<evidence type="ECO:0000259" key="1">
    <source>
        <dbReference type="PROSITE" id="PS51782"/>
    </source>
</evidence>
<dbReference type="SUPFAM" id="SSF81383">
    <property type="entry name" value="F-box domain"/>
    <property type="match status" value="1"/>
</dbReference>
<dbReference type="Pfam" id="PF12937">
    <property type="entry name" value="F-box-like"/>
    <property type="match status" value="1"/>
</dbReference>
<evidence type="ECO:0000313" key="3">
    <source>
        <dbReference type="Proteomes" id="UP001630127"/>
    </source>
</evidence>
<evidence type="ECO:0000313" key="2">
    <source>
        <dbReference type="EMBL" id="KAL3538107.1"/>
    </source>
</evidence>
<dbReference type="InterPro" id="IPR045030">
    <property type="entry name" value="LYSM1-4"/>
</dbReference>
<dbReference type="EMBL" id="JBJUIK010000001">
    <property type="protein sequence ID" value="KAL3538107.1"/>
    <property type="molecule type" value="Genomic_DNA"/>
</dbReference>
<dbReference type="InterPro" id="IPR001810">
    <property type="entry name" value="F-box_dom"/>
</dbReference>
<dbReference type="AlphaFoldDB" id="A0ABD3B4P5"/>
<dbReference type="InterPro" id="IPR036779">
    <property type="entry name" value="LysM_dom_sf"/>
</dbReference>
<dbReference type="Pfam" id="PF01476">
    <property type="entry name" value="LysM"/>
    <property type="match status" value="1"/>
</dbReference>
<feature type="domain" description="LysM" evidence="1">
    <location>
        <begin position="133"/>
        <end position="177"/>
    </location>
</feature>
<dbReference type="CDD" id="cd00118">
    <property type="entry name" value="LysM"/>
    <property type="match status" value="1"/>
</dbReference>
<dbReference type="InterPro" id="IPR018392">
    <property type="entry name" value="LysM"/>
</dbReference>
<reference evidence="2 3" key="1">
    <citation type="submission" date="2024-11" db="EMBL/GenBank/DDBJ databases">
        <title>A near-complete genome assembly of Cinchona calisaya.</title>
        <authorList>
            <person name="Lian D.C."/>
            <person name="Zhao X.W."/>
            <person name="Wei L."/>
        </authorList>
    </citation>
    <scope>NUCLEOTIDE SEQUENCE [LARGE SCALE GENOMIC DNA]</scope>
    <source>
        <tissue evidence="2">Nenye</tissue>
    </source>
</reference>
<proteinExistence type="predicted"/>
<dbReference type="InterPro" id="IPR036047">
    <property type="entry name" value="F-box-like_dom_sf"/>
</dbReference>
<dbReference type="PANTHER" id="PTHR20932">
    <property type="entry name" value="LYSM AND PUTATIVE PEPTIDOGLYCAN-BINDING DOMAIN-CONTAINING PROTEIN"/>
    <property type="match status" value="1"/>
</dbReference>
<dbReference type="PROSITE" id="PS51782">
    <property type="entry name" value="LYSM"/>
    <property type="match status" value="1"/>
</dbReference>
<dbReference type="Gene3D" id="1.20.1280.50">
    <property type="match status" value="1"/>
</dbReference>
<gene>
    <name evidence="2" type="ORF">ACH5RR_001473</name>
</gene>
<dbReference type="SMART" id="SM00256">
    <property type="entry name" value="FBOX"/>
    <property type="match status" value="1"/>
</dbReference>